<dbReference type="PANTHER" id="PTHR33755:SF9">
    <property type="entry name" value="TOXIN PARE1"/>
    <property type="match status" value="1"/>
</dbReference>
<dbReference type="InterPro" id="IPR028344">
    <property type="entry name" value="ParE1/4"/>
</dbReference>
<gene>
    <name evidence="4" type="ORF">D104_08450</name>
</gene>
<keyword evidence="5" id="KW-1185">Reference proteome</keyword>
<dbReference type="PANTHER" id="PTHR33755">
    <property type="entry name" value="TOXIN PARE1-RELATED"/>
    <property type="match status" value="1"/>
</dbReference>
<reference evidence="4 5" key="1">
    <citation type="journal article" date="2014" name="Genome Announc.">
        <title>Draft Genome Sequence of Marinomonas sp. Strain D104, a Polycyclic Aromatic Hydrocarbon-Degrading Bacterium from the Deep-Sea Sediment of the Arctic Ocean.</title>
        <authorList>
            <person name="Dong C."/>
            <person name="Bai X."/>
            <person name="Lai Q."/>
            <person name="Xie Y."/>
            <person name="Chen X."/>
            <person name="Shao Z."/>
        </authorList>
    </citation>
    <scope>NUCLEOTIDE SEQUENCE [LARGE SCALE GENOMIC DNA]</scope>
    <source>
        <strain evidence="4 5">D104</strain>
    </source>
</reference>
<comment type="caution">
    <text evidence="4">The sequence shown here is derived from an EMBL/GenBank/DDBJ whole genome shotgun (WGS) entry which is preliminary data.</text>
</comment>
<dbReference type="STRING" id="1208321.D104_08450"/>
<evidence type="ECO:0000256" key="3">
    <source>
        <dbReference type="PIRNR" id="PIRNR029218"/>
    </source>
</evidence>
<evidence type="ECO:0000313" key="4">
    <source>
        <dbReference type="EMBL" id="ETI60725.1"/>
    </source>
</evidence>
<dbReference type="EMBL" id="AYOZ01000012">
    <property type="protein sequence ID" value="ETI60725.1"/>
    <property type="molecule type" value="Genomic_DNA"/>
</dbReference>
<sequence length="100" mass="11773">MKGFALEISAIAQKDLEHIYQYSLSEWGVHRASHYLSAIQSKLIELSDNPKMGQERPDLLTNTRIVFVGSHIIFYLITEQRLEILRVLHERQDQINYFEQ</sequence>
<dbReference type="PIRSF" id="PIRSF029218">
    <property type="entry name" value="ParE"/>
    <property type="match status" value="1"/>
</dbReference>
<dbReference type="InterPro" id="IPR007712">
    <property type="entry name" value="RelE/ParE_toxin"/>
</dbReference>
<keyword evidence="2" id="KW-1277">Toxin-antitoxin system</keyword>
<organism evidence="4 5">
    <name type="scientific">Marinomonas profundimaris</name>
    <dbReference type="NCBI Taxonomy" id="1208321"/>
    <lineage>
        <taxon>Bacteria</taxon>
        <taxon>Pseudomonadati</taxon>
        <taxon>Pseudomonadota</taxon>
        <taxon>Gammaproteobacteria</taxon>
        <taxon>Oceanospirillales</taxon>
        <taxon>Oceanospirillaceae</taxon>
        <taxon>Marinomonas</taxon>
    </lineage>
</organism>
<accession>W1RV97</accession>
<dbReference type="AlphaFoldDB" id="W1RV97"/>
<proteinExistence type="inferred from homology"/>
<protein>
    <recommendedName>
        <fullName evidence="3">Toxin</fullName>
    </recommendedName>
</protein>
<dbReference type="InterPro" id="IPR051803">
    <property type="entry name" value="TA_system_RelE-like_toxin"/>
</dbReference>
<dbReference type="Pfam" id="PF05016">
    <property type="entry name" value="ParE_toxin"/>
    <property type="match status" value="1"/>
</dbReference>
<name>W1RV97_9GAMM</name>
<dbReference type="OrthoDB" id="516834at2"/>
<comment type="similarity">
    <text evidence="1 3">Belongs to the RelE toxin family.</text>
</comment>
<dbReference type="Proteomes" id="UP000018857">
    <property type="component" value="Unassembled WGS sequence"/>
</dbReference>
<evidence type="ECO:0000256" key="1">
    <source>
        <dbReference type="ARBA" id="ARBA00006226"/>
    </source>
</evidence>
<dbReference type="Gene3D" id="3.30.2310.20">
    <property type="entry name" value="RelE-like"/>
    <property type="match status" value="1"/>
</dbReference>
<dbReference type="RefSeq" id="WP_024023828.1">
    <property type="nucleotide sequence ID" value="NZ_AYOZ01000012.1"/>
</dbReference>
<dbReference type="InterPro" id="IPR035093">
    <property type="entry name" value="RelE/ParE_toxin_dom_sf"/>
</dbReference>
<dbReference type="PATRIC" id="fig|1208321.3.peg.1673"/>
<dbReference type="eggNOG" id="COG3668">
    <property type="taxonomic scope" value="Bacteria"/>
</dbReference>
<evidence type="ECO:0000256" key="2">
    <source>
        <dbReference type="ARBA" id="ARBA00022649"/>
    </source>
</evidence>
<evidence type="ECO:0000313" key="5">
    <source>
        <dbReference type="Proteomes" id="UP000018857"/>
    </source>
</evidence>